<feature type="coiled-coil region" evidence="1">
    <location>
        <begin position="139"/>
        <end position="166"/>
    </location>
</feature>
<sequence length="295" mass="33281">MNGMNGNVPGAGMPIPTPAGHQAELNYIYSMVEELSRQLADNRRVTEEIVTGLGRVRNKAKVQALDNGQMIDSAAEEINGQERNLDTLISVLTESLEKAKHSRDQNAALLSQYANALAAMLKQFHEYKSKHVSDVASWHRSYREQLDEARRENSRLREQIWEMQSHASRANDGLRQFRQKYDEDEKRWDARVEDIASRQELRFWKRMAMPELGDEDPYWSGDDDVIDVAEKMRLATLDARAAQEQHQQMLMEEEGVEGHILIGGIAMQRDEVTGTPVPVPPPRPLSAGSSTGSTG</sequence>
<protein>
    <submittedName>
        <fullName evidence="3">Uncharacterized protein</fullName>
    </submittedName>
</protein>
<name>A0A0A1SZK7_9HYPO</name>
<dbReference type="Proteomes" id="UP000039046">
    <property type="component" value="Unassembled WGS sequence"/>
</dbReference>
<dbReference type="EMBL" id="CDHN01000003">
    <property type="protein sequence ID" value="CEJ90246.1"/>
    <property type="molecule type" value="Genomic_DNA"/>
</dbReference>
<reference evidence="3 4" key="1">
    <citation type="journal article" date="2015" name="Genome Announc.">
        <title>Draft Genome Sequence and Gene Annotation of the Entomopathogenic Fungus Verticillium hemipterigenum.</title>
        <authorList>
            <person name="Horn F."/>
            <person name="Habel A."/>
            <person name="Scharf D.H."/>
            <person name="Dworschak J."/>
            <person name="Brakhage A.A."/>
            <person name="Guthke R."/>
            <person name="Hertweck C."/>
            <person name="Linde J."/>
        </authorList>
    </citation>
    <scope>NUCLEOTIDE SEQUENCE [LARGE SCALE GENOMIC DNA]</scope>
</reference>
<proteinExistence type="predicted"/>
<dbReference type="STRING" id="1531966.A0A0A1SZK7"/>
<keyword evidence="4" id="KW-1185">Reference proteome</keyword>
<dbReference type="HOGENOM" id="CLU_047439_0_0_1"/>
<evidence type="ECO:0000256" key="1">
    <source>
        <dbReference type="SAM" id="Coils"/>
    </source>
</evidence>
<dbReference type="AlphaFoldDB" id="A0A0A1SZK7"/>
<accession>A0A0A1SZK7</accession>
<dbReference type="PANTHER" id="PTHR39472:SF1">
    <property type="entry name" value="EXPRESSED PROTEIN"/>
    <property type="match status" value="1"/>
</dbReference>
<dbReference type="PANTHER" id="PTHR39472">
    <property type="entry name" value="EXPRESSED PROTEIN"/>
    <property type="match status" value="1"/>
</dbReference>
<feature type="region of interest" description="Disordered" evidence="2">
    <location>
        <begin position="271"/>
        <end position="295"/>
    </location>
</feature>
<evidence type="ECO:0000313" key="4">
    <source>
        <dbReference type="Proteomes" id="UP000039046"/>
    </source>
</evidence>
<evidence type="ECO:0000313" key="3">
    <source>
        <dbReference type="EMBL" id="CEJ90246.1"/>
    </source>
</evidence>
<gene>
    <name evidence="3" type="ORF">VHEMI06042</name>
</gene>
<evidence type="ECO:0000256" key="2">
    <source>
        <dbReference type="SAM" id="MobiDB-lite"/>
    </source>
</evidence>
<organism evidence="3 4">
    <name type="scientific">[Torrubiella] hemipterigena</name>
    <dbReference type="NCBI Taxonomy" id="1531966"/>
    <lineage>
        <taxon>Eukaryota</taxon>
        <taxon>Fungi</taxon>
        <taxon>Dikarya</taxon>
        <taxon>Ascomycota</taxon>
        <taxon>Pezizomycotina</taxon>
        <taxon>Sordariomycetes</taxon>
        <taxon>Hypocreomycetidae</taxon>
        <taxon>Hypocreales</taxon>
        <taxon>Clavicipitaceae</taxon>
        <taxon>Clavicipitaceae incertae sedis</taxon>
        <taxon>'Torrubiella' clade</taxon>
    </lineage>
</organism>
<keyword evidence="1" id="KW-0175">Coiled coil</keyword>
<dbReference type="OrthoDB" id="5230543at2759"/>